<reference evidence="2 3" key="1">
    <citation type="submission" date="2020-05" db="EMBL/GenBank/DDBJ databases">
        <title>Azospirillum oleiclasticum sp. nov, a nitrogen-fixing and heavy crude oil-emulsifying bacterium isolated from the crude oil of Yumen Oilfield.</title>
        <authorList>
            <person name="Wu D."/>
            <person name="Cai M."/>
            <person name="Zhang X."/>
        </authorList>
    </citation>
    <scope>NUCLEOTIDE SEQUENCE [LARGE SCALE GENOMIC DNA]</scope>
    <source>
        <strain evidence="2 3">ROY-1-1-2</strain>
    </source>
</reference>
<dbReference type="EMBL" id="JABFDB010000012">
    <property type="protein sequence ID" value="NYZ21529.1"/>
    <property type="molecule type" value="Genomic_DNA"/>
</dbReference>
<dbReference type="RefSeq" id="WP_180283305.1">
    <property type="nucleotide sequence ID" value="NZ_JABFDB010000012.1"/>
</dbReference>
<name>A0ABX2TET7_9PROT</name>
<dbReference type="InterPro" id="IPR037919">
    <property type="entry name" value="OGT"/>
</dbReference>
<evidence type="ECO:0000256" key="1">
    <source>
        <dbReference type="PROSITE-ProRule" id="PRU00339"/>
    </source>
</evidence>
<feature type="repeat" description="TPR" evidence="1">
    <location>
        <begin position="173"/>
        <end position="206"/>
    </location>
</feature>
<feature type="repeat" description="TPR" evidence="1">
    <location>
        <begin position="207"/>
        <end position="240"/>
    </location>
</feature>
<accession>A0ABX2TET7</accession>
<protein>
    <submittedName>
        <fullName evidence="2">Tetratricopeptide repeat protein</fullName>
    </submittedName>
</protein>
<dbReference type="PANTHER" id="PTHR44366:SF1">
    <property type="entry name" value="UDP-N-ACETYLGLUCOSAMINE--PEPTIDE N-ACETYLGLUCOSAMINYLTRANSFERASE 110 KDA SUBUNIT"/>
    <property type="match status" value="1"/>
</dbReference>
<dbReference type="PROSITE" id="PS50005">
    <property type="entry name" value="TPR"/>
    <property type="match status" value="3"/>
</dbReference>
<evidence type="ECO:0000313" key="3">
    <source>
        <dbReference type="Proteomes" id="UP000584642"/>
    </source>
</evidence>
<keyword evidence="1" id="KW-0802">TPR repeat</keyword>
<dbReference type="SUPFAM" id="SSF53756">
    <property type="entry name" value="UDP-Glycosyltransferase/glycogen phosphorylase"/>
    <property type="match status" value="1"/>
</dbReference>
<dbReference type="PANTHER" id="PTHR44366">
    <property type="entry name" value="UDP-N-ACETYLGLUCOSAMINE--PEPTIDE N-ACETYLGLUCOSAMINYLTRANSFERASE 110 KDA SUBUNIT"/>
    <property type="match status" value="1"/>
</dbReference>
<dbReference type="Gene3D" id="1.25.40.10">
    <property type="entry name" value="Tetratricopeptide repeat domain"/>
    <property type="match status" value="4"/>
</dbReference>
<dbReference type="Proteomes" id="UP000584642">
    <property type="component" value="Unassembled WGS sequence"/>
</dbReference>
<feature type="repeat" description="TPR" evidence="1">
    <location>
        <begin position="38"/>
        <end position="71"/>
    </location>
</feature>
<organism evidence="2 3">
    <name type="scientific">Azospirillum oleiclasticum</name>
    <dbReference type="NCBI Taxonomy" id="2735135"/>
    <lineage>
        <taxon>Bacteria</taxon>
        <taxon>Pseudomonadati</taxon>
        <taxon>Pseudomonadota</taxon>
        <taxon>Alphaproteobacteria</taxon>
        <taxon>Rhodospirillales</taxon>
        <taxon>Azospirillaceae</taxon>
        <taxon>Azospirillum</taxon>
    </lineage>
</organism>
<dbReference type="SMART" id="SM00028">
    <property type="entry name" value="TPR"/>
    <property type="match status" value="5"/>
</dbReference>
<dbReference type="InterPro" id="IPR011990">
    <property type="entry name" value="TPR-like_helical_dom_sf"/>
</dbReference>
<dbReference type="InterPro" id="IPR019734">
    <property type="entry name" value="TPR_rpt"/>
</dbReference>
<evidence type="ECO:0000313" key="2">
    <source>
        <dbReference type="EMBL" id="NYZ21529.1"/>
    </source>
</evidence>
<dbReference type="Gene3D" id="3.40.50.2000">
    <property type="entry name" value="Glycogen Phosphorylase B"/>
    <property type="match status" value="1"/>
</dbReference>
<keyword evidence="3" id="KW-1185">Reference proteome</keyword>
<proteinExistence type="predicted"/>
<dbReference type="SUPFAM" id="SSF48452">
    <property type="entry name" value="TPR-like"/>
    <property type="match status" value="1"/>
</dbReference>
<sequence length="590" mass="63333">MATIAEAYRIVLQLLDAGRRSDAARVCISILEAEPESALAANLLGVLYEEAGQKDRAWSLFRRAVSCQPQVSAFQSNVANVLSQNERFATADTAYRHAAMLEPEAADPRANRAPTLRALGRPADAAESCRGALVLDPSHANALHNFSDALLALGELEPAARWAGRAVAVRPGADALSLRGAALTALHRWEEAESSLRAALRLSPRAADAWQNLGALLAKAGRDADALAAFAEAAAAGPTTSFDSQHATALLALGRAGEAASAFDRALAARPEDAGLRWNRAFARLLGGDWTRGWEDFEARRLDDRAAPPWRPFPQPVWSGEDPAGRTILLYAEQGFGDTIQMLRYVPLVAARGARVVLEVQPALRGLAAGVEGVAVLVARGEPLPPFDLECPLMSLPRVFATTPDHVPGVVPYLRPDPERLARWRAELGEGGGPAVGPRVGLVWAGNPRFPGDRLRSPRLAALRPLLDVPGVRFFGLQMGEGRADLERVAMPAGFTDLGPRIGDFVDTAAIIANLDLVISSCTAPAHLAGALGVPLWLALPRAPDWRWLLDREDSPWYPTARLFRQGRVGDWSDVAERMRAALAALTRTV</sequence>
<gene>
    <name evidence="2" type="ORF">HND93_17590</name>
</gene>
<dbReference type="Pfam" id="PF13432">
    <property type="entry name" value="TPR_16"/>
    <property type="match status" value="3"/>
</dbReference>
<comment type="caution">
    <text evidence="2">The sequence shown here is derived from an EMBL/GenBank/DDBJ whole genome shotgun (WGS) entry which is preliminary data.</text>
</comment>